<feature type="region of interest" description="Disordered" evidence="1">
    <location>
        <begin position="53"/>
        <end position="72"/>
    </location>
</feature>
<proteinExistence type="predicted"/>
<sequence>MGGSASPDIADLTLLLMEYRFHRKNRGFHFHLFRYIDDILIVNCAGLLKLPATSTSPAYNSTPLTLGNEPVS</sequence>
<evidence type="ECO:0000313" key="4">
    <source>
        <dbReference type="WBParaSite" id="GPUH_0002610901-mRNA-1"/>
    </source>
</evidence>
<dbReference type="Proteomes" id="UP000271098">
    <property type="component" value="Unassembled WGS sequence"/>
</dbReference>
<dbReference type="WBParaSite" id="GPUH_0002610901-mRNA-1">
    <property type="protein sequence ID" value="GPUH_0002610901-mRNA-1"/>
    <property type="gene ID" value="GPUH_0002610901"/>
</dbReference>
<dbReference type="AlphaFoldDB" id="A0A183EYN8"/>
<keyword evidence="3" id="KW-1185">Reference proteome</keyword>
<accession>A0A183EYN8</accession>
<evidence type="ECO:0000256" key="1">
    <source>
        <dbReference type="SAM" id="MobiDB-lite"/>
    </source>
</evidence>
<dbReference type="OrthoDB" id="8067420at2759"/>
<reference evidence="4" key="1">
    <citation type="submission" date="2016-06" db="UniProtKB">
        <authorList>
            <consortium name="WormBaseParasite"/>
        </authorList>
    </citation>
    <scope>IDENTIFICATION</scope>
</reference>
<dbReference type="EMBL" id="UYRT01108482">
    <property type="protein sequence ID" value="VDN45070.1"/>
    <property type="molecule type" value="Genomic_DNA"/>
</dbReference>
<protein>
    <submittedName>
        <fullName evidence="4">Reverse transcriptase domain-containing protein</fullName>
    </submittedName>
</protein>
<evidence type="ECO:0000313" key="2">
    <source>
        <dbReference type="EMBL" id="VDN45070.1"/>
    </source>
</evidence>
<name>A0A183EYN8_9BILA</name>
<gene>
    <name evidence="2" type="ORF">GPUH_LOCUS26079</name>
</gene>
<organism evidence="4">
    <name type="scientific">Gongylonema pulchrum</name>
    <dbReference type="NCBI Taxonomy" id="637853"/>
    <lineage>
        <taxon>Eukaryota</taxon>
        <taxon>Metazoa</taxon>
        <taxon>Ecdysozoa</taxon>
        <taxon>Nematoda</taxon>
        <taxon>Chromadorea</taxon>
        <taxon>Rhabditida</taxon>
        <taxon>Spirurina</taxon>
        <taxon>Spiruromorpha</taxon>
        <taxon>Spiruroidea</taxon>
        <taxon>Gongylonematidae</taxon>
        <taxon>Gongylonema</taxon>
    </lineage>
</organism>
<reference evidence="2 3" key="2">
    <citation type="submission" date="2018-11" db="EMBL/GenBank/DDBJ databases">
        <authorList>
            <consortium name="Pathogen Informatics"/>
        </authorList>
    </citation>
    <scope>NUCLEOTIDE SEQUENCE [LARGE SCALE GENOMIC DNA]</scope>
</reference>
<evidence type="ECO:0000313" key="3">
    <source>
        <dbReference type="Proteomes" id="UP000271098"/>
    </source>
</evidence>